<dbReference type="CDD" id="cd01301">
    <property type="entry name" value="rDP_like"/>
    <property type="match status" value="1"/>
</dbReference>
<keyword evidence="2" id="KW-0378">Hydrolase</keyword>
<dbReference type="InterPro" id="IPR032466">
    <property type="entry name" value="Metal_Hydrolase"/>
</dbReference>
<keyword evidence="1 2" id="KW-0224">Dipeptidase</keyword>
<dbReference type="Gene3D" id="3.20.20.140">
    <property type="entry name" value="Metal-dependent hydrolases"/>
    <property type="match status" value="1"/>
</dbReference>
<dbReference type="Pfam" id="PF01244">
    <property type="entry name" value="Peptidase_M19"/>
    <property type="match status" value="1"/>
</dbReference>
<proteinExistence type="inferred from homology"/>
<dbReference type="SUPFAM" id="SSF51556">
    <property type="entry name" value="Metallo-dependent hydrolases"/>
    <property type="match status" value="1"/>
</dbReference>
<evidence type="ECO:0000313" key="3">
    <source>
        <dbReference type="EMBL" id="KJK79799.1"/>
    </source>
</evidence>
<dbReference type="GO" id="GO:0046872">
    <property type="term" value="F:metal ion binding"/>
    <property type="evidence" value="ECO:0007669"/>
    <property type="project" value="UniProtKB-UniRule"/>
</dbReference>
<dbReference type="MEROPS" id="M19.013"/>
<keyword evidence="4" id="KW-1185">Reference proteome</keyword>
<comment type="similarity">
    <text evidence="2">Belongs to the metallo-dependent hydrolases superfamily. Peptidase M19 family.</text>
</comment>
<comment type="catalytic activity">
    <reaction evidence="2">
        <text>an L-aminoacyl-L-amino acid + H2O = 2 an L-alpha-amino acid</text>
        <dbReference type="Rhea" id="RHEA:48940"/>
        <dbReference type="ChEBI" id="CHEBI:15377"/>
        <dbReference type="ChEBI" id="CHEBI:59869"/>
        <dbReference type="ChEBI" id="CHEBI:77460"/>
        <dbReference type="EC" id="3.4.13.19"/>
    </reaction>
</comment>
<evidence type="ECO:0000256" key="1">
    <source>
        <dbReference type="ARBA" id="ARBA00022997"/>
    </source>
</evidence>
<dbReference type="GO" id="GO:0070573">
    <property type="term" value="F:metallodipeptidase activity"/>
    <property type="evidence" value="ECO:0007669"/>
    <property type="project" value="InterPro"/>
</dbReference>
<dbReference type="Proteomes" id="UP000054544">
    <property type="component" value="Unassembled WGS sequence"/>
</dbReference>
<dbReference type="OrthoDB" id="445695at2759"/>
<keyword evidence="2" id="KW-0645">Protease</keyword>
<keyword evidence="2" id="KW-0482">Metalloprotease</keyword>
<keyword evidence="2" id="KW-0862">Zinc</keyword>
<dbReference type="PANTHER" id="PTHR10443:SF12">
    <property type="entry name" value="DIPEPTIDASE"/>
    <property type="match status" value="1"/>
</dbReference>
<keyword evidence="2" id="KW-0479">Metal-binding</keyword>
<comment type="cofactor">
    <cofactor evidence="2">
        <name>Zn(2+)</name>
        <dbReference type="ChEBI" id="CHEBI:29105"/>
    </cofactor>
</comment>
<dbReference type="PANTHER" id="PTHR10443">
    <property type="entry name" value="MICROSOMAL DIPEPTIDASE"/>
    <property type="match status" value="1"/>
</dbReference>
<protein>
    <recommendedName>
        <fullName evidence="2">Dipeptidase</fullName>
        <ecNumber evidence="2">3.4.13.19</ecNumber>
    </recommendedName>
</protein>
<dbReference type="EC" id="3.4.13.19" evidence="2"/>
<dbReference type="EMBL" id="KE384729">
    <property type="protein sequence ID" value="KJK79799.1"/>
    <property type="molecule type" value="Genomic_DNA"/>
</dbReference>
<evidence type="ECO:0000313" key="4">
    <source>
        <dbReference type="Proteomes" id="UP000054544"/>
    </source>
</evidence>
<name>A0A0D9P0L2_METAN</name>
<evidence type="ECO:0000256" key="2">
    <source>
        <dbReference type="RuleBase" id="RU341113"/>
    </source>
</evidence>
<dbReference type="STRING" id="1291518.A0A0D9P0L2"/>
<dbReference type="PROSITE" id="PS51365">
    <property type="entry name" value="RENAL_DIPEPTIDASE_2"/>
    <property type="match status" value="1"/>
</dbReference>
<dbReference type="AlphaFoldDB" id="A0A0D9P0L2"/>
<organism evidence="3 4">
    <name type="scientific">Metarhizium anisopliae BRIP 53293</name>
    <dbReference type="NCBI Taxonomy" id="1291518"/>
    <lineage>
        <taxon>Eukaryota</taxon>
        <taxon>Fungi</taxon>
        <taxon>Dikarya</taxon>
        <taxon>Ascomycota</taxon>
        <taxon>Pezizomycotina</taxon>
        <taxon>Sordariomycetes</taxon>
        <taxon>Hypocreomycetidae</taxon>
        <taxon>Hypocreales</taxon>
        <taxon>Clavicipitaceae</taxon>
        <taxon>Metarhizium</taxon>
    </lineage>
</organism>
<dbReference type="GO" id="GO:0006508">
    <property type="term" value="P:proteolysis"/>
    <property type="evidence" value="ECO:0007669"/>
    <property type="project" value="UniProtKB-KW"/>
</dbReference>
<accession>A0A0D9P0L2</accession>
<reference evidence="4" key="1">
    <citation type="journal article" date="2014" name="BMC Genomics">
        <title>The genome sequence of the biocontrol fungus Metarhizium anisopliae and comparative genomics of Metarhizium species.</title>
        <authorList>
            <person name="Pattemore J.A."/>
            <person name="Hane J.K."/>
            <person name="Williams A.H."/>
            <person name="Wilson B.A."/>
            <person name="Stodart B.J."/>
            <person name="Ash G.J."/>
        </authorList>
    </citation>
    <scope>NUCLEOTIDE SEQUENCE [LARGE SCALE GENOMIC DNA]</scope>
    <source>
        <strain evidence="4">BRIP 53293</strain>
    </source>
</reference>
<sequence>MAGPEAYLGKAREILQRVPLIDGHDDWPHLIRGFYDNVIEDDSFGPAKSLVGQVDVQRLRDGQVGGVFLSAYVDSPKAEPGFPTEAYLPALLETMQQIDLIHRLVDKYSDHLTLATKSNGIQAIFRGGKIAVMIGVEGLHQIANSPAVLRLYHRLGVRYVTLTHNSNNLYADSATALACHGGLSTAGETLLREMNRLGIMIDLSHVSDAAMHDALRVSKAPVIFSHSSARTICDHERNVPDAILRKLQANGGIVMVTLVPEFTHSEAQSATQWHVVDHVVFIGNLIGYEHVGIGSDFDGMARAVDGVEGVDRYPNLVAAMLMRGVAEDDIEKILGLNLIRVLEQVETVAHSQMQMPVLEEDIPQLWNDDMRAFAQSVYPNAEGPRKKSKAGN</sequence>
<gene>
    <name evidence="3" type="ORF">H634G_04038</name>
</gene>
<dbReference type="InterPro" id="IPR008257">
    <property type="entry name" value="Pept_M19"/>
</dbReference>